<gene>
    <name evidence="2" type="ORF">SDRG_14116</name>
</gene>
<sequence>MTADGHSYERSAIARWLRDHDTSPITNCLLPSTVLTPNYALKRAITESQSHRASLSAPELPDVPQYHQPCMGYFVYHVAASTSLFTPPSFGARFAPTCHVLAANELVVITQCVEDLDTGNIFLQLAAANEDRLQHLFLRETANVRRVPVRHEQDLYEATQYTRLYFRPSTSDDAVNTQDAVYEGDVISTDLHVVDPITQRSYVRLEGSNTWLLTASLHRVTLSTEKLLFRAPYEVSLFPNAEARITNERPLVTLPIGALVTASRSLPVTDGYVVQATYDGITGWATFDEEDRLWSSPPRLAEGPPGRQIPVAIVQGRWHVVVMNNVLDDGSIDQEFHGSLPATLVERLMECKRQGRLITHAAIGPSGEWYLSTETRDRTYAKAYCSTDAPAVLQSRLPPYATVAFGPDRKMLARFGDAVLYAGVAAAMATRLASVKTLEALGFCSNGSLFFKSSESLYCSDGIAAGFRDDVLSASPEHGRGALCSVSVTSRNRFVAIHEHKFRVGGSVPATMRAHLAAFYARHVRVRNERRELVRHLVDGVGPGMSDNSQMGLW</sequence>
<dbReference type="InterPro" id="IPR052085">
    <property type="entry name" value="WD-SAM-U-box"/>
</dbReference>
<feature type="domain" description="U-box" evidence="1">
    <location>
        <begin position="1"/>
        <end position="55"/>
    </location>
</feature>
<dbReference type="Gene3D" id="3.30.40.10">
    <property type="entry name" value="Zinc/RING finger domain, C3HC4 (zinc finger)"/>
    <property type="match status" value="1"/>
</dbReference>
<dbReference type="InterPro" id="IPR003613">
    <property type="entry name" value="Ubox_domain"/>
</dbReference>
<dbReference type="SMART" id="SM00504">
    <property type="entry name" value="Ubox"/>
    <property type="match status" value="1"/>
</dbReference>
<dbReference type="GO" id="GO:0004842">
    <property type="term" value="F:ubiquitin-protein transferase activity"/>
    <property type="evidence" value="ECO:0007669"/>
    <property type="project" value="InterPro"/>
</dbReference>
<dbReference type="GeneID" id="19954843"/>
<dbReference type="SUPFAM" id="SSF57850">
    <property type="entry name" value="RING/U-box"/>
    <property type="match status" value="1"/>
</dbReference>
<dbReference type="InParanoid" id="T0PRN9"/>
<evidence type="ECO:0000313" key="2">
    <source>
        <dbReference type="EMBL" id="EQC28159.1"/>
    </source>
</evidence>
<proteinExistence type="predicted"/>
<dbReference type="VEuPathDB" id="FungiDB:SDRG_14116"/>
<reference evidence="2 3" key="1">
    <citation type="submission" date="2012-04" db="EMBL/GenBank/DDBJ databases">
        <title>The Genome Sequence of Saprolegnia declina VS20.</title>
        <authorList>
            <consortium name="The Broad Institute Genome Sequencing Platform"/>
            <person name="Russ C."/>
            <person name="Nusbaum C."/>
            <person name="Tyler B."/>
            <person name="van West P."/>
            <person name="Dieguez-Uribeondo J."/>
            <person name="de Bruijn I."/>
            <person name="Tripathy S."/>
            <person name="Jiang R."/>
            <person name="Young S.K."/>
            <person name="Zeng Q."/>
            <person name="Gargeya S."/>
            <person name="Fitzgerald M."/>
            <person name="Haas B."/>
            <person name="Abouelleil A."/>
            <person name="Alvarado L."/>
            <person name="Arachchi H.M."/>
            <person name="Berlin A."/>
            <person name="Chapman S.B."/>
            <person name="Goldberg J."/>
            <person name="Griggs A."/>
            <person name="Gujja S."/>
            <person name="Hansen M."/>
            <person name="Howarth C."/>
            <person name="Imamovic A."/>
            <person name="Larimer J."/>
            <person name="McCowen C."/>
            <person name="Montmayeur A."/>
            <person name="Murphy C."/>
            <person name="Neiman D."/>
            <person name="Pearson M."/>
            <person name="Priest M."/>
            <person name="Roberts A."/>
            <person name="Saif S."/>
            <person name="Shea T."/>
            <person name="Sisk P."/>
            <person name="Sykes S."/>
            <person name="Wortman J."/>
            <person name="Nusbaum C."/>
            <person name="Birren B."/>
        </authorList>
    </citation>
    <scope>NUCLEOTIDE SEQUENCE [LARGE SCALE GENOMIC DNA]</scope>
    <source>
        <strain evidence="2 3">VS20</strain>
    </source>
</reference>
<protein>
    <recommendedName>
        <fullName evidence="1">U-box domain-containing protein</fullName>
    </recommendedName>
</protein>
<evidence type="ECO:0000259" key="1">
    <source>
        <dbReference type="PROSITE" id="PS51698"/>
    </source>
</evidence>
<dbReference type="EMBL" id="JH767198">
    <property type="protein sequence ID" value="EQC28159.1"/>
    <property type="molecule type" value="Genomic_DNA"/>
</dbReference>
<accession>T0PRN9</accession>
<dbReference type="PANTHER" id="PTHR46573">
    <property type="entry name" value="WD REPEAT, SAM AND U-BOX DOMAIN-CONTAINING PROTEIN 1"/>
    <property type="match status" value="1"/>
</dbReference>
<keyword evidence="3" id="KW-1185">Reference proteome</keyword>
<dbReference type="CDD" id="cd16655">
    <property type="entry name" value="RING-Ubox_WDSUB1-like"/>
    <property type="match status" value="1"/>
</dbReference>
<dbReference type="STRING" id="1156394.T0PRN9"/>
<dbReference type="Pfam" id="PF04564">
    <property type="entry name" value="U-box"/>
    <property type="match status" value="1"/>
</dbReference>
<dbReference type="RefSeq" id="XP_008618445.1">
    <property type="nucleotide sequence ID" value="XM_008620223.1"/>
</dbReference>
<dbReference type="PROSITE" id="PS51698">
    <property type="entry name" value="U_BOX"/>
    <property type="match status" value="1"/>
</dbReference>
<dbReference type="AlphaFoldDB" id="T0PRN9"/>
<name>T0PRN9_SAPDV</name>
<dbReference type="InterPro" id="IPR013083">
    <property type="entry name" value="Znf_RING/FYVE/PHD"/>
</dbReference>
<organism evidence="2 3">
    <name type="scientific">Saprolegnia diclina (strain VS20)</name>
    <dbReference type="NCBI Taxonomy" id="1156394"/>
    <lineage>
        <taxon>Eukaryota</taxon>
        <taxon>Sar</taxon>
        <taxon>Stramenopiles</taxon>
        <taxon>Oomycota</taxon>
        <taxon>Saprolegniomycetes</taxon>
        <taxon>Saprolegniales</taxon>
        <taxon>Saprolegniaceae</taxon>
        <taxon>Saprolegnia</taxon>
    </lineage>
</organism>
<dbReference type="GO" id="GO:0016567">
    <property type="term" value="P:protein ubiquitination"/>
    <property type="evidence" value="ECO:0007669"/>
    <property type="project" value="InterPro"/>
</dbReference>
<evidence type="ECO:0000313" key="3">
    <source>
        <dbReference type="Proteomes" id="UP000030762"/>
    </source>
</evidence>
<dbReference type="PANTHER" id="PTHR46573:SF1">
    <property type="entry name" value="WD REPEAT, SAM AND U-BOX DOMAIN-CONTAINING PROTEIN 1"/>
    <property type="match status" value="1"/>
</dbReference>
<dbReference type="OrthoDB" id="10064100at2759"/>
<dbReference type="Proteomes" id="UP000030762">
    <property type="component" value="Unassembled WGS sequence"/>
</dbReference>